<keyword evidence="1 2" id="KW-0732">Signal</keyword>
<evidence type="ECO:0000313" key="5">
    <source>
        <dbReference type="Proteomes" id="UP000576645"/>
    </source>
</evidence>
<dbReference type="SUPFAM" id="SSF56925">
    <property type="entry name" value="OMPA-like"/>
    <property type="match status" value="1"/>
</dbReference>
<comment type="caution">
    <text evidence="4">The sequence shown here is derived from an EMBL/GenBank/DDBJ whole genome shotgun (WGS) entry which is preliminary data.</text>
</comment>
<dbReference type="InterPro" id="IPR011250">
    <property type="entry name" value="OMP/PagP_B-barrel"/>
</dbReference>
<dbReference type="EMBL" id="VTXP01000004">
    <property type="protein sequence ID" value="NOJ22894.1"/>
    <property type="molecule type" value="Genomic_DNA"/>
</dbReference>
<evidence type="ECO:0000259" key="3">
    <source>
        <dbReference type="Pfam" id="PF13505"/>
    </source>
</evidence>
<evidence type="ECO:0000313" key="4">
    <source>
        <dbReference type="EMBL" id="NOJ22894.1"/>
    </source>
</evidence>
<sequence length="205" mass="22433">MKKTLLLAATAALVSMPSLADQSYVTLELGGGSYTTSGKDSSDRLVQEIEDTRFLRLKGGYYFNKNLRAYGYIQANGETSVEYKESGAVLAKLAISSNEVGAGADYLHNVNEQFYLLAGANLGVYESELEFSVRNNTTVDNSNTGLTAGLNLGLGYYFTDNFSMELGYRHSQYFNNEHKLISGGENNEVNFDASNTGYLNASYSF</sequence>
<feature type="signal peptide" evidence="2">
    <location>
        <begin position="1"/>
        <end position="20"/>
    </location>
</feature>
<reference evidence="4 5" key="1">
    <citation type="submission" date="2019-09" db="EMBL/GenBank/DDBJ databases">
        <title>Draft genome sequencing and comparative genomics of hatchery-associated Vibrios.</title>
        <authorList>
            <person name="Kehlet-Delgado H."/>
            <person name="Mueller R.S."/>
        </authorList>
    </citation>
    <scope>NUCLEOTIDE SEQUENCE [LARGE SCALE GENOMIC DNA]</scope>
    <source>
        <strain evidence="4 5">09-121-3</strain>
    </source>
</reference>
<feature type="chain" id="PRO_5042985735" evidence="2">
    <location>
        <begin position="21"/>
        <end position="205"/>
    </location>
</feature>
<dbReference type="Proteomes" id="UP000576645">
    <property type="component" value="Unassembled WGS sequence"/>
</dbReference>
<dbReference type="Pfam" id="PF13505">
    <property type="entry name" value="OMP_b-brl"/>
    <property type="match status" value="1"/>
</dbReference>
<feature type="domain" description="Outer membrane protein beta-barrel" evidence="3">
    <location>
        <begin position="7"/>
        <end position="205"/>
    </location>
</feature>
<name>A0AAP6ZJT1_9VIBR</name>
<dbReference type="Gene3D" id="2.40.160.20">
    <property type="match status" value="1"/>
</dbReference>
<evidence type="ECO:0000256" key="1">
    <source>
        <dbReference type="ARBA" id="ARBA00022729"/>
    </source>
</evidence>
<dbReference type="InterPro" id="IPR027385">
    <property type="entry name" value="Beta-barrel_OMP"/>
</dbReference>
<protein>
    <submittedName>
        <fullName evidence="4">Porin family protein</fullName>
    </submittedName>
</protein>
<dbReference type="RefSeq" id="WP_099607549.1">
    <property type="nucleotide sequence ID" value="NZ_VTXP01000004.1"/>
</dbReference>
<accession>A0AAP6ZJT1</accession>
<evidence type="ECO:0000256" key="2">
    <source>
        <dbReference type="SAM" id="SignalP"/>
    </source>
</evidence>
<gene>
    <name evidence="4" type="ORF">F0238_09155</name>
</gene>
<dbReference type="AlphaFoldDB" id="A0AAP6ZJT1"/>
<proteinExistence type="predicted"/>
<organism evidence="4 5">
    <name type="scientific">Vibrio coralliilyticus</name>
    <dbReference type="NCBI Taxonomy" id="190893"/>
    <lineage>
        <taxon>Bacteria</taxon>
        <taxon>Pseudomonadati</taxon>
        <taxon>Pseudomonadota</taxon>
        <taxon>Gammaproteobacteria</taxon>
        <taxon>Vibrionales</taxon>
        <taxon>Vibrionaceae</taxon>
        <taxon>Vibrio</taxon>
    </lineage>
</organism>